<sequence>MAITPSQRLIAAARENIAPALILQSFALVVVLSFFYLEQAKSSFEYVAQIKTQFGILYAIVSTALFGGFLPFVFLYFKQKIKTQKFQHFIFYILVWAFMGWLIDSFYQLQAGWFGDQADAITVIKKTAVDQFVFSVFITSPLLTALYIWKESGFRWAVTRQSLSRRFFYSRLSATIISTWCIWLPAVSLIYMMPSSLQIPLFNCVLCFFVLIISALDRD</sequence>
<accession>A0AAW8R452</accession>
<evidence type="ECO:0000256" key="1">
    <source>
        <dbReference type="SAM" id="Phobius"/>
    </source>
</evidence>
<dbReference type="EMBL" id="JAVRIE010000007">
    <property type="protein sequence ID" value="MDT0584131.1"/>
    <property type="molecule type" value="Genomic_DNA"/>
</dbReference>
<evidence type="ECO:0000313" key="3">
    <source>
        <dbReference type="Proteomes" id="UP001249020"/>
    </source>
</evidence>
<feature type="transmembrane region" description="Helical" evidence="1">
    <location>
        <begin position="197"/>
        <end position="216"/>
    </location>
</feature>
<feature type="transmembrane region" description="Helical" evidence="1">
    <location>
        <begin position="56"/>
        <end position="77"/>
    </location>
</feature>
<feature type="transmembrane region" description="Helical" evidence="1">
    <location>
        <begin position="129"/>
        <end position="149"/>
    </location>
</feature>
<dbReference type="AlphaFoldDB" id="A0AAW8R452"/>
<feature type="transmembrane region" description="Helical" evidence="1">
    <location>
        <begin position="89"/>
        <end position="109"/>
    </location>
</feature>
<feature type="transmembrane region" description="Helical" evidence="1">
    <location>
        <begin position="169"/>
        <end position="191"/>
    </location>
</feature>
<organism evidence="2 3">
    <name type="scientific">Brumicola blandensis</name>
    <dbReference type="NCBI Taxonomy" id="3075611"/>
    <lineage>
        <taxon>Bacteria</taxon>
        <taxon>Pseudomonadati</taxon>
        <taxon>Pseudomonadota</taxon>
        <taxon>Gammaproteobacteria</taxon>
        <taxon>Alteromonadales</taxon>
        <taxon>Alteromonadaceae</taxon>
        <taxon>Brumicola</taxon>
    </lineage>
</organism>
<evidence type="ECO:0000313" key="2">
    <source>
        <dbReference type="EMBL" id="MDT0584131.1"/>
    </source>
</evidence>
<proteinExistence type="predicted"/>
<keyword evidence="3" id="KW-1185">Reference proteome</keyword>
<dbReference type="Proteomes" id="UP001249020">
    <property type="component" value="Unassembled WGS sequence"/>
</dbReference>
<keyword evidence="1" id="KW-0472">Membrane</keyword>
<keyword evidence="1" id="KW-0812">Transmembrane</keyword>
<keyword evidence="1" id="KW-1133">Transmembrane helix</keyword>
<protein>
    <submittedName>
        <fullName evidence="2">Uncharacterized protein</fullName>
    </submittedName>
</protein>
<feature type="transmembrane region" description="Helical" evidence="1">
    <location>
        <begin position="17"/>
        <end position="36"/>
    </location>
</feature>
<reference evidence="2 3" key="1">
    <citation type="submission" date="2023-09" db="EMBL/GenBank/DDBJ databases">
        <authorList>
            <person name="Rey-Velasco X."/>
        </authorList>
    </citation>
    <scope>NUCLEOTIDE SEQUENCE [LARGE SCALE GENOMIC DNA]</scope>
    <source>
        <strain evidence="2 3">W409</strain>
    </source>
</reference>
<name>A0AAW8R452_9ALTE</name>
<dbReference type="RefSeq" id="WP_311362892.1">
    <property type="nucleotide sequence ID" value="NZ_JAVRIE010000007.1"/>
</dbReference>
<comment type="caution">
    <text evidence="2">The sequence shown here is derived from an EMBL/GenBank/DDBJ whole genome shotgun (WGS) entry which is preliminary data.</text>
</comment>
<gene>
    <name evidence="2" type="ORF">RM544_16405</name>
</gene>